<gene>
    <name evidence="1" type="ORF">J4G78_06030</name>
</gene>
<evidence type="ECO:0000313" key="2">
    <source>
        <dbReference type="Proteomes" id="UP000663923"/>
    </source>
</evidence>
<dbReference type="RefSeq" id="WP_207989331.1">
    <property type="nucleotide sequence ID" value="NZ_CP071794.1"/>
</dbReference>
<dbReference type="CDD" id="cd06664">
    <property type="entry name" value="IscU_like"/>
    <property type="match status" value="1"/>
</dbReference>
<dbReference type="InterPro" id="IPR002871">
    <property type="entry name" value="NIF_FeS_clus_asmbl_NifU_N"/>
</dbReference>
<name>A0ABX7T971_9SPHN</name>
<sequence length="146" mass="15327">MSAALYTREILRLAVSIPHQSRLDKADGTAEVRSRACGSRVAADILLSDDRKIAKLGIEVNACALGQASAAILATEAVSKSADEIADTRQQLAGFLEGVNDSPGDWANMEHLMAAKEHKGRHAAILLPYDAILAAFKAATSASEAA</sequence>
<dbReference type="Proteomes" id="UP000663923">
    <property type="component" value="Chromosome"/>
</dbReference>
<organism evidence="1 2">
    <name type="scientific">Parasphingorhabdus cellanae</name>
    <dbReference type="NCBI Taxonomy" id="2806553"/>
    <lineage>
        <taxon>Bacteria</taxon>
        <taxon>Pseudomonadati</taxon>
        <taxon>Pseudomonadota</taxon>
        <taxon>Alphaproteobacteria</taxon>
        <taxon>Sphingomonadales</taxon>
        <taxon>Sphingomonadaceae</taxon>
        <taxon>Parasphingorhabdus</taxon>
    </lineage>
</organism>
<proteinExistence type="predicted"/>
<evidence type="ECO:0000313" key="1">
    <source>
        <dbReference type="EMBL" id="QTD57107.1"/>
    </source>
</evidence>
<dbReference type="Gene3D" id="3.90.1010.10">
    <property type="match status" value="1"/>
</dbReference>
<protein>
    <submittedName>
        <fullName evidence="1">Iron-sulfur cluster assembly scaffold protein</fullName>
    </submittedName>
</protein>
<dbReference type="EMBL" id="CP071794">
    <property type="protein sequence ID" value="QTD57107.1"/>
    <property type="molecule type" value="Genomic_DNA"/>
</dbReference>
<reference evidence="1 2" key="1">
    <citation type="submission" date="2021-03" db="EMBL/GenBank/DDBJ databases">
        <title>Complete genome of Parasphingorhabdus_sp.JHSY0214.</title>
        <authorList>
            <person name="Yoo J.H."/>
            <person name="Bae J.W."/>
        </authorList>
    </citation>
    <scope>NUCLEOTIDE SEQUENCE [LARGE SCALE GENOMIC DNA]</scope>
    <source>
        <strain evidence="1 2">JHSY0214</strain>
    </source>
</reference>
<keyword evidence="2" id="KW-1185">Reference proteome</keyword>
<accession>A0ABX7T971</accession>
<dbReference type="SUPFAM" id="SSF82649">
    <property type="entry name" value="SufE/NifU"/>
    <property type="match status" value="1"/>
</dbReference>